<feature type="domain" description="SpaA-like prealbumin fold" evidence="10">
    <location>
        <begin position="324"/>
        <end position="400"/>
    </location>
</feature>
<dbReference type="InterPro" id="IPR008966">
    <property type="entry name" value="Adhesion_dom_sf"/>
</dbReference>
<feature type="domain" description="CNA-B" evidence="9">
    <location>
        <begin position="608"/>
        <end position="697"/>
    </location>
</feature>
<evidence type="ECO:0000259" key="9">
    <source>
        <dbReference type="Pfam" id="PF05738"/>
    </source>
</evidence>
<reference evidence="12 13" key="1">
    <citation type="submission" date="2013-11" db="EMBL/GenBank/DDBJ databases">
        <authorList>
            <person name="da Piedade I."/>
            <person name="Tang M.H.E."/>
            <person name="Bojesen A.M."/>
        </authorList>
    </citation>
    <scope>NUCLEOTIDE SEQUENCE [LARGE SCALE GENOMIC DNA]</scope>
    <source>
        <strain evidence="12 13">Sz4is</strain>
    </source>
</reference>
<dbReference type="InterPro" id="IPR008454">
    <property type="entry name" value="Collagen-bd_Cna-like_B-typ_dom"/>
</dbReference>
<name>A0AAW3GJH7_STRSZ</name>
<evidence type="ECO:0000256" key="6">
    <source>
        <dbReference type="SAM" id="Phobius"/>
    </source>
</evidence>
<dbReference type="InterPro" id="IPR011252">
    <property type="entry name" value="Fibrogen-bd_dom1"/>
</dbReference>
<evidence type="ECO:0000259" key="8">
    <source>
        <dbReference type="Pfam" id="PF05737"/>
    </source>
</evidence>
<dbReference type="SUPFAM" id="SSF49478">
    <property type="entry name" value="Cna protein B-type domain"/>
    <property type="match status" value="4"/>
</dbReference>
<keyword evidence="6" id="KW-0472">Membrane</keyword>
<dbReference type="Gene3D" id="2.60.40.1280">
    <property type="match status" value="1"/>
</dbReference>
<accession>A0AAW3GJH7</accession>
<keyword evidence="4 7" id="KW-0732">Signal</keyword>
<evidence type="ECO:0000259" key="10">
    <source>
        <dbReference type="Pfam" id="PF17802"/>
    </source>
</evidence>
<dbReference type="InterPro" id="IPR041171">
    <property type="entry name" value="SDR_Ig"/>
</dbReference>
<comment type="caution">
    <text evidence="12">The sequence shown here is derived from an EMBL/GenBank/DDBJ whole genome shotgun (WGS) entry which is preliminary data.</text>
</comment>
<sequence length="751" mass="84487">MLSVLMVFSIIIPSVTVFATGNTHNNVITDIKLTKSDLTTPIQQAARSEMMQLLVKFSLPNNNTVKEGDITVIDVPKELEIFKSENFPIQNTSGDVIANAVVDHNTKKITLTYTKFVQEHSDVSGSLHVTVLIDQKVVKQKGKLNLTFNLDTNTKFNLDLEYIGIPSENPDEVFNKWCNFDKDDPTTVHCNIRVNKKGGTFNKLIVEDAIQSPKVSYVKTSFKIEKGKWEIPTEGYPYLSGKVDDTNKHKISYNSETGFSIQFDNVKGEGYLISYDMKLAYNPTNQEIIGNKIIGKTEQGTVTDYVVKTLYQQSGGEANGYNYTIKIHKESEDGKSLSGAVFEVIRDSTQVKVGEITTDGDGNGSIDKLLKDNYTLKEIKAPKDYMLDKSNISITPDDFGTDKAVLKTVKNKVIPKININGQKIWEDGNNRDGKRPASIVVNLLVDGISIRELEVKPDEHGKWEYSFKDLNEYTELGEKIKYTVTENKVTDYTTEIIGYDIKNTYLPKETSVTVTKKWEDNKNQDGKRPNSIKVQLYADDEKMGQEVVLKEGSWTYTWNNLPEKKSGKLVKYTVKEVETVKDYVTSYDNADNKNIIITNTHKPEKMSIKVTKVWDDKNNQDRKRPESVIIKLLADGKEIDGNTLTLSQENKWAGSFENLDKFKSGKKIEYTIKEETVGNGYTSTITGNAQDGYIVTNVRVPDIPKIPRTPSIPQKNLPKTGDQSQVKLYIALMVLSSGILAGLLLKKRISE</sequence>
<dbReference type="Pfam" id="PF17961">
    <property type="entry name" value="Big_8"/>
    <property type="match status" value="1"/>
</dbReference>
<dbReference type="Proteomes" id="UP000032278">
    <property type="component" value="Unassembled WGS sequence"/>
</dbReference>
<dbReference type="GO" id="GO:0007155">
    <property type="term" value="P:cell adhesion"/>
    <property type="evidence" value="ECO:0007669"/>
    <property type="project" value="InterPro"/>
</dbReference>
<evidence type="ECO:0000313" key="13">
    <source>
        <dbReference type="Proteomes" id="UP000032278"/>
    </source>
</evidence>
<feature type="transmembrane region" description="Helical" evidence="6">
    <location>
        <begin position="726"/>
        <end position="745"/>
    </location>
</feature>
<gene>
    <name evidence="12" type="primary">cna_2</name>
    <name evidence="12" type="ORF">AT55_02081</name>
</gene>
<evidence type="ECO:0000256" key="2">
    <source>
        <dbReference type="ARBA" id="ARBA00022512"/>
    </source>
</evidence>
<feature type="domain" description="CNA-B" evidence="9">
    <location>
        <begin position="419"/>
        <end position="504"/>
    </location>
</feature>
<keyword evidence="6" id="KW-1133">Transmembrane helix</keyword>
<protein>
    <submittedName>
        <fullName evidence="12">Collagen adhesin</fullName>
    </submittedName>
</protein>
<dbReference type="Pfam" id="PF05737">
    <property type="entry name" value="Collagen_bind"/>
    <property type="match status" value="1"/>
</dbReference>
<dbReference type="SUPFAM" id="SSF49401">
    <property type="entry name" value="Bacterial adhesins"/>
    <property type="match status" value="2"/>
</dbReference>
<feature type="domain" description="SDR-like Ig" evidence="11">
    <location>
        <begin position="48"/>
        <end position="143"/>
    </location>
</feature>
<dbReference type="InterPro" id="IPR041033">
    <property type="entry name" value="SpaA_PFL_dom_1"/>
</dbReference>
<feature type="signal peptide" evidence="7">
    <location>
        <begin position="1"/>
        <end position="19"/>
    </location>
</feature>
<dbReference type="CDD" id="cd00222">
    <property type="entry name" value="CollagenBindB"/>
    <property type="match status" value="3"/>
</dbReference>
<feature type="domain" description="Collagen binding" evidence="8">
    <location>
        <begin position="171"/>
        <end position="279"/>
    </location>
</feature>
<evidence type="ECO:0000256" key="3">
    <source>
        <dbReference type="ARBA" id="ARBA00022525"/>
    </source>
</evidence>
<evidence type="ECO:0000256" key="4">
    <source>
        <dbReference type="ARBA" id="ARBA00022729"/>
    </source>
</evidence>
<dbReference type="GO" id="GO:0005518">
    <property type="term" value="F:collagen binding"/>
    <property type="evidence" value="ECO:0007669"/>
    <property type="project" value="InterPro"/>
</dbReference>
<dbReference type="InterPro" id="IPR013783">
    <property type="entry name" value="Ig-like_fold"/>
</dbReference>
<dbReference type="Pfam" id="PF05738">
    <property type="entry name" value="Cna_B"/>
    <property type="match status" value="3"/>
</dbReference>
<keyword evidence="6" id="KW-0812">Transmembrane</keyword>
<organism evidence="12 13">
    <name type="scientific">Streptococcus equi subsp. zooepidemicus Sz4is</name>
    <dbReference type="NCBI Taxonomy" id="1381082"/>
    <lineage>
        <taxon>Bacteria</taxon>
        <taxon>Bacillati</taxon>
        <taxon>Bacillota</taxon>
        <taxon>Bacilli</taxon>
        <taxon>Lactobacillales</taxon>
        <taxon>Streptococcaceae</taxon>
        <taxon>Streptococcus</taxon>
    </lineage>
</organism>
<feature type="domain" description="CNA-B" evidence="9">
    <location>
        <begin position="512"/>
        <end position="600"/>
    </location>
</feature>
<dbReference type="AlphaFoldDB" id="A0AAW3GJH7"/>
<dbReference type="Gene3D" id="2.60.40.1140">
    <property type="entry name" value="Collagen-binding surface protein Cna, B-type domain"/>
    <property type="match status" value="3"/>
</dbReference>
<evidence type="ECO:0000256" key="5">
    <source>
        <dbReference type="ARBA" id="ARBA00023088"/>
    </source>
</evidence>
<evidence type="ECO:0000259" key="11">
    <source>
        <dbReference type="Pfam" id="PF17961"/>
    </source>
</evidence>
<keyword evidence="12" id="KW-0176">Collagen</keyword>
<dbReference type="EMBL" id="JAUE01000103">
    <property type="protein sequence ID" value="KIS14862.1"/>
    <property type="molecule type" value="Genomic_DNA"/>
</dbReference>
<keyword evidence="3" id="KW-0964">Secreted</keyword>
<evidence type="ECO:0000256" key="1">
    <source>
        <dbReference type="ARBA" id="ARBA00004168"/>
    </source>
</evidence>
<evidence type="ECO:0000256" key="7">
    <source>
        <dbReference type="SAM" id="SignalP"/>
    </source>
</evidence>
<dbReference type="NCBIfam" id="TIGR01167">
    <property type="entry name" value="LPXTG_anchor"/>
    <property type="match status" value="1"/>
</dbReference>
<dbReference type="Gene3D" id="2.60.40.10">
    <property type="entry name" value="Immunoglobulins"/>
    <property type="match status" value="1"/>
</dbReference>
<comment type="subcellular location">
    <subcellularLocation>
        <location evidence="1">Secreted</location>
        <location evidence="1">Cell wall</location>
        <topology evidence="1">Peptidoglycan-anchor</topology>
    </subcellularLocation>
</comment>
<feature type="chain" id="PRO_5043924039" evidence="7">
    <location>
        <begin position="20"/>
        <end position="751"/>
    </location>
</feature>
<dbReference type="InterPro" id="IPR008456">
    <property type="entry name" value="Collagen-bd_dom"/>
</dbReference>
<evidence type="ECO:0000313" key="12">
    <source>
        <dbReference type="EMBL" id="KIS14862.1"/>
    </source>
</evidence>
<proteinExistence type="predicted"/>
<keyword evidence="2" id="KW-0134">Cell wall</keyword>
<keyword evidence="5" id="KW-0572">Peptidoglycan-anchor</keyword>
<dbReference type="Pfam" id="PF17802">
    <property type="entry name" value="SpaA"/>
    <property type="match status" value="1"/>
</dbReference>